<dbReference type="PANTHER" id="PTHR12042:SF17">
    <property type="entry name" value="LACTOSYLCERAMIDE 4-ALPHA-GALACTOSYLTRANSFERASE"/>
    <property type="match status" value="1"/>
</dbReference>
<evidence type="ECO:0000256" key="7">
    <source>
        <dbReference type="ARBA" id="ARBA00023034"/>
    </source>
</evidence>
<dbReference type="Pfam" id="PF04488">
    <property type="entry name" value="Gly_transf_sug"/>
    <property type="match status" value="1"/>
</dbReference>
<keyword evidence="9" id="KW-0472">Membrane</keyword>
<keyword evidence="18" id="KW-0732">Signal</keyword>
<dbReference type="Proteomes" id="UP000008672">
    <property type="component" value="Unassembled WGS sequence"/>
</dbReference>
<comment type="catalytic activity">
    <reaction evidence="17">
        <text>a beta-D-Gal-(1&lt;-&gt;1')-ceramide + UDP-alpha-D-galactose = alpha-D-Gal-(1-&gt;4)-beta-D-Gal-(1&lt;-&gt;1')-Cer + UDP + H(+)</text>
        <dbReference type="Rhea" id="RHEA:60044"/>
        <dbReference type="ChEBI" id="CHEBI:15378"/>
        <dbReference type="ChEBI" id="CHEBI:58223"/>
        <dbReference type="ChEBI" id="CHEBI:66914"/>
        <dbReference type="ChEBI" id="CHEBI:143593"/>
        <dbReference type="ChEBI" id="CHEBI:143594"/>
    </reaction>
    <physiologicalReaction direction="left-to-right" evidence="17">
        <dbReference type="Rhea" id="RHEA:60045"/>
    </physiologicalReaction>
</comment>
<dbReference type="FunCoup" id="H3AAQ0">
    <property type="interactions" value="99"/>
</dbReference>
<reference evidence="20" key="2">
    <citation type="submission" date="2025-08" db="UniProtKB">
        <authorList>
            <consortium name="Ensembl"/>
        </authorList>
    </citation>
    <scope>IDENTIFICATION</scope>
</reference>
<dbReference type="OMA" id="CKDSYVV"/>
<evidence type="ECO:0000256" key="1">
    <source>
        <dbReference type="ARBA" id="ARBA00004323"/>
    </source>
</evidence>
<comment type="pathway">
    <text evidence="2">Glycolipid biosynthesis.</text>
</comment>
<evidence type="ECO:0000256" key="9">
    <source>
        <dbReference type="ARBA" id="ARBA00023136"/>
    </source>
</evidence>
<dbReference type="EMBL" id="AFYH01135425">
    <property type="status" value="NOT_ANNOTATED_CDS"/>
    <property type="molecule type" value="Genomic_DNA"/>
</dbReference>
<evidence type="ECO:0000256" key="10">
    <source>
        <dbReference type="ARBA" id="ARBA00039051"/>
    </source>
</evidence>
<keyword evidence="7" id="KW-0333">Golgi apparatus</keyword>
<keyword evidence="4" id="KW-0444">Lipid biosynthesis</keyword>
<dbReference type="InterPro" id="IPR029044">
    <property type="entry name" value="Nucleotide-diphossugar_trans"/>
</dbReference>
<comment type="catalytic activity">
    <reaction evidence="16">
        <text>a beta-D-Gal-(1-&gt;4)-beta-D-Glc-(1&lt;-&gt;1)-Cer(d18:1(4E)) + UDP-alpha-D-galactose = a globoside Gb3Cer (d18:1(4E)) + UDP + H(+)</text>
        <dbReference type="Rhea" id="RHEA:11924"/>
        <dbReference type="ChEBI" id="CHEBI:15378"/>
        <dbReference type="ChEBI" id="CHEBI:17950"/>
        <dbReference type="ChEBI" id="CHEBI:18313"/>
        <dbReference type="ChEBI" id="CHEBI:58223"/>
        <dbReference type="ChEBI" id="CHEBI:66914"/>
        <dbReference type="EC" id="2.4.1.228"/>
    </reaction>
    <physiologicalReaction direction="left-to-right" evidence="16">
        <dbReference type="Rhea" id="RHEA:11925"/>
    </physiologicalReaction>
</comment>
<keyword evidence="5" id="KW-0328">Glycosyltransferase</keyword>
<dbReference type="GO" id="GO:0050512">
    <property type="term" value="F:lactosylceramide 4-alpha-galactosyltransferase activity"/>
    <property type="evidence" value="ECO:0007669"/>
    <property type="project" value="UniProtKB-EC"/>
</dbReference>
<keyword evidence="8" id="KW-0443">Lipid metabolism</keyword>
<comment type="subcellular location">
    <subcellularLocation>
        <location evidence="1">Golgi apparatus membrane</location>
        <topology evidence="1">Single-pass type II membrane protein</topology>
    </subcellularLocation>
</comment>
<dbReference type="GO" id="GO:0000139">
    <property type="term" value="C:Golgi membrane"/>
    <property type="evidence" value="ECO:0007669"/>
    <property type="project" value="UniProtKB-SubCell"/>
</dbReference>
<evidence type="ECO:0000256" key="8">
    <source>
        <dbReference type="ARBA" id="ARBA00023098"/>
    </source>
</evidence>
<evidence type="ECO:0000256" key="12">
    <source>
        <dbReference type="ARBA" id="ARBA00041556"/>
    </source>
</evidence>
<evidence type="ECO:0000256" key="13">
    <source>
        <dbReference type="ARBA" id="ARBA00041849"/>
    </source>
</evidence>
<dbReference type="InParanoid" id="H3AAQ0"/>
<reference evidence="21" key="1">
    <citation type="submission" date="2011-08" db="EMBL/GenBank/DDBJ databases">
        <title>The draft genome of Latimeria chalumnae.</title>
        <authorList>
            <person name="Di Palma F."/>
            <person name="Alfoldi J."/>
            <person name="Johnson J."/>
            <person name="Berlin A."/>
            <person name="Gnerre S."/>
            <person name="Jaffe D."/>
            <person name="MacCallum I."/>
            <person name="Young S."/>
            <person name="Walker B.J."/>
            <person name="Lander E."/>
            <person name="Lindblad-Toh K."/>
        </authorList>
    </citation>
    <scope>NUCLEOTIDE SEQUENCE [LARGE SCALE GENOMIC DNA]</scope>
    <source>
        <strain evidence="21">Wild caught</strain>
    </source>
</reference>
<evidence type="ECO:0000256" key="14">
    <source>
        <dbReference type="ARBA" id="ARBA00043154"/>
    </source>
</evidence>
<evidence type="ECO:0000256" key="6">
    <source>
        <dbReference type="ARBA" id="ARBA00022679"/>
    </source>
</evidence>
<keyword evidence="6" id="KW-0808">Transferase</keyword>
<comment type="similarity">
    <text evidence="3">Belongs to the glycosyltransferase 32 family.</text>
</comment>
<evidence type="ECO:0000256" key="15">
    <source>
        <dbReference type="ARBA" id="ARBA00043186"/>
    </source>
</evidence>
<evidence type="ECO:0000256" key="16">
    <source>
        <dbReference type="ARBA" id="ARBA00048195"/>
    </source>
</evidence>
<evidence type="ECO:0000256" key="11">
    <source>
        <dbReference type="ARBA" id="ARBA00040835"/>
    </source>
</evidence>
<reference evidence="20" key="3">
    <citation type="submission" date="2025-09" db="UniProtKB">
        <authorList>
            <consortium name="Ensembl"/>
        </authorList>
    </citation>
    <scope>IDENTIFICATION</scope>
</reference>
<dbReference type="EC" id="2.4.1.228" evidence="10"/>
<evidence type="ECO:0000256" key="3">
    <source>
        <dbReference type="ARBA" id="ARBA00009003"/>
    </source>
</evidence>
<proteinExistence type="inferred from homology"/>
<dbReference type="STRING" id="7897.ENSLACP00000006721"/>
<dbReference type="eggNOG" id="KOG1928">
    <property type="taxonomic scope" value="Eukaryota"/>
</dbReference>
<evidence type="ECO:0000313" key="20">
    <source>
        <dbReference type="Ensembl" id="ENSLACP00000006721.1"/>
    </source>
</evidence>
<dbReference type="GO" id="GO:0006688">
    <property type="term" value="P:glycosphingolipid biosynthetic process"/>
    <property type="evidence" value="ECO:0007669"/>
    <property type="project" value="TreeGrafter"/>
</dbReference>
<name>H3AAQ0_LATCH</name>
<dbReference type="AlphaFoldDB" id="H3AAQ0"/>
<organism evidence="20 21">
    <name type="scientific">Latimeria chalumnae</name>
    <name type="common">Coelacanth</name>
    <dbReference type="NCBI Taxonomy" id="7897"/>
    <lineage>
        <taxon>Eukaryota</taxon>
        <taxon>Metazoa</taxon>
        <taxon>Chordata</taxon>
        <taxon>Craniata</taxon>
        <taxon>Vertebrata</taxon>
        <taxon>Euteleostomi</taxon>
        <taxon>Coelacanthiformes</taxon>
        <taxon>Coelacanthidae</taxon>
        <taxon>Latimeria</taxon>
    </lineage>
</organism>
<dbReference type="PANTHER" id="PTHR12042">
    <property type="entry name" value="LACTOSYLCERAMIDE 4-ALPHA-GALACTOSYLTRANSFERASE ALPHA- 1,4-GALACTOSYLTRANSFERASE"/>
    <property type="match status" value="1"/>
</dbReference>
<evidence type="ECO:0000256" key="17">
    <source>
        <dbReference type="ARBA" id="ARBA00049327"/>
    </source>
</evidence>
<dbReference type="InterPro" id="IPR007577">
    <property type="entry name" value="GlycoTrfase_DXD_sugar-bd_CS"/>
</dbReference>
<dbReference type="Gene3D" id="3.90.550.20">
    <property type="match status" value="1"/>
</dbReference>
<feature type="domain" description="Alpha 1,4-glycosyltransferase" evidence="19">
    <location>
        <begin position="214"/>
        <end position="340"/>
    </location>
</feature>
<protein>
    <recommendedName>
        <fullName evidence="11">Lactosylceramide 4-alpha-galactosyltransferase</fullName>
        <ecNumber evidence="10">2.4.1.228</ecNumber>
    </recommendedName>
    <alternativeName>
        <fullName evidence="15">Alpha-1,4-N-acetylglucosaminyltransferase</fullName>
    </alternativeName>
    <alternativeName>
        <fullName evidence="13">Alpha-1,4-galactosyltransferase</fullName>
    </alternativeName>
    <alternativeName>
        <fullName evidence="14">Globotriaosylceramide synthase</fullName>
    </alternativeName>
    <alternativeName>
        <fullName evidence="12">UDP-galactose:beta-D-galactosyl-beta1-R 4-alpha-D-galactosyltransferase</fullName>
    </alternativeName>
</protein>
<evidence type="ECO:0000256" key="5">
    <source>
        <dbReference type="ARBA" id="ARBA00022676"/>
    </source>
</evidence>
<evidence type="ECO:0000259" key="19">
    <source>
        <dbReference type="Pfam" id="PF04572"/>
    </source>
</evidence>
<evidence type="ECO:0000256" key="4">
    <source>
        <dbReference type="ARBA" id="ARBA00022516"/>
    </source>
</evidence>
<feature type="signal peptide" evidence="18">
    <location>
        <begin position="1"/>
        <end position="25"/>
    </location>
</feature>
<evidence type="ECO:0000256" key="18">
    <source>
        <dbReference type="SAM" id="SignalP"/>
    </source>
</evidence>
<evidence type="ECO:0000256" key="2">
    <source>
        <dbReference type="ARBA" id="ARBA00004934"/>
    </source>
</evidence>
<keyword evidence="21" id="KW-1185">Reference proteome</keyword>
<dbReference type="Pfam" id="PF04572">
    <property type="entry name" value="Gb3_synth"/>
    <property type="match status" value="1"/>
</dbReference>
<dbReference type="SUPFAM" id="SSF53448">
    <property type="entry name" value="Nucleotide-diphospho-sugar transferases"/>
    <property type="match status" value="1"/>
</dbReference>
<evidence type="ECO:0000313" key="21">
    <source>
        <dbReference type="Proteomes" id="UP000008672"/>
    </source>
</evidence>
<dbReference type="Ensembl" id="ENSLACT00000006775.1">
    <property type="protein sequence ID" value="ENSLACP00000006721.1"/>
    <property type="gene ID" value="ENSLACG00000005961.1"/>
</dbReference>
<accession>H3AAQ0</accession>
<feature type="chain" id="PRO_5003579395" description="Lactosylceramide 4-alpha-galactosyltransferase" evidence="18">
    <location>
        <begin position="26"/>
        <end position="345"/>
    </location>
</feature>
<dbReference type="HOGENOM" id="CLU_049512_2_0_1"/>
<sequence>RRCICILVAFKLVSVLTLVFYWTEATDSPERIHSYSFPQHLQCPTDFQQTPKKAGGNSIFFVETSERTSPSFLFMCSVESAARIHPDSQVVVLMKGLGTSSPDRKHPKKNDNDTSLQHNAKLSLLRCFPNVEFKFLDLAGLFEDTPLSAWYSALNTWWQPFLLPVLSDACRIALMWKYGGIYLDTDIIVLKPLDNLTNVLGRETPYLLNGAFLAFEPKHGFIRNCLQDFVDRYNGWVWGHQGPQLVTRVLKKWCGLRSITQTTGCKGVRVLPREAFYPIPWQDWKKYFQVISSSELRELQRSTYALHVWNKKSQGTKFQVGSKTLLDQVYSKHCPSTYGLMKMYV</sequence>
<dbReference type="InterPro" id="IPR051981">
    <property type="entry name" value="Glycosyltransf_32"/>
</dbReference>
<dbReference type="InterPro" id="IPR007652">
    <property type="entry name" value="A1-4-GlycosylTfrase_dom"/>
</dbReference>
<dbReference type="GeneTree" id="ENSGT00510000047981"/>
<gene>
    <name evidence="20" type="primary">A4GALT</name>
</gene>